<protein>
    <submittedName>
        <fullName evidence="1">Oidioi.mRNA.OKI2018_I69.XSR.g13910.t1.cds</fullName>
    </submittedName>
</protein>
<dbReference type="EMBL" id="OU015569">
    <property type="protein sequence ID" value="CAG5094844.1"/>
    <property type="molecule type" value="Genomic_DNA"/>
</dbReference>
<name>A0ABN7SGW2_OIKDI</name>
<reference evidence="1 2" key="1">
    <citation type="submission" date="2021-04" db="EMBL/GenBank/DDBJ databases">
        <authorList>
            <person name="Bliznina A."/>
        </authorList>
    </citation>
    <scope>NUCLEOTIDE SEQUENCE [LARGE SCALE GENOMIC DNA]</scope>
</reference>
<gene>
    <name evidence="1" type="ORF">OKIOD_LOCUS5468</name>
</gene>
<dbReference type="Proteomes" id="UP001158576">
    <property type="component" value="Chromosome XSR"/>
</dbReference>
<accession>A0ABN7SGW2</accession>
<organism evidence="1 2">
    <name type="scientific">Oikopleura dioica</name>
    <name type="common">Tunicate</name>
    <dbReference type="NCBI Taxonomy" id="34765"/>
    <lineage>
        <taxon>Eukaryota</taxon>
        <taxon>Metazoa</taxon>
        <taxon>Chordata</taxon>
        <taxon>Tunicata</taxon>
        <taxon>Appendicularia</taxon>
        <taxon>Copelata</taxon>
        <taxon>Oikopleuridae</taxon>
        <taxon>Oikopleura</taxon>
    </lineage>
</organism>
<keyword evidence="2" id="KW-1185">Reference proteome</keyword>
<evidence type="ECO:0000313" key="2">
    <source>
        <dbReference type="Proteomes" id="UP001158576"/>
    </source>
</evidence>
<sequence length="217" mass="24182">MAFDLPVCQNVVICSQAQTENDPVCMIDLINGKPAVELDRMTCRLQLCTFDGVEYHRLRPSMFENTNIVSTWTVNGVTETSADWEYKLRVIDIDGITAGDTISVQASLSDEKGFFNSLLSCQGCPTLDRKPLFIDASNSIDPDCVIANPSDYCSEQSILYSWSCQVTTAEMILVEDLTTTCNNLIADAYDVIQDVCRTDFETNQPATEFKHNCQLSK</sequence>
<proteinExistence type="predicted"/>
<evidence type="ECO:0000313" key="1">
    <source>
        <dbReference type="EMBL" id="CAG5094844.1"/>
    </source>
</evidence>